<dbReference type="AlphaFoldDB" id="Q0I5V9"/>
<reference evidence="1" key="1">
    <citation type="submission" date="2006-08" db="EMBL/GenBank/DDBJ databases">
        <title>Complete genome sequence of Haemophilus somnus 129PT.</title>
        <authorList>
            <person name="Copeland A."/>
            <person name="Lucas S."/>
            <person name="Lapidus A."/>
            <person name="Barry K."/>
            <person name="Glavina del Rio T."/>
            <person name="Hammon N."/>
            <person name="Dalin E."/>
            <person name="Tice H."/>
            <person name="Pitluck S."/>
            <person name="Brettin T.S."/>
            <person name="Bruce D."/>
            <person name="Challacombe J.F."/>
            <person name="Chertkov O."/>
            <person name="Detter J.C."/>
            <person name="Gilna P."/>
            <person name="Han S."/>
            <person name="Misra M."/>
            <person name="Tapia R."/>
            <person name="Thayer N.N."/>
            <person name="Xie G."/>
            <person name="Inzana T.J."/>
            <person name="Duncan A.J."/>
            <person name="Siddaramppa S."/>
            <person name="Richardson P."/>
        </authorList>
    </citation>
    <scope>NUCLEOTIDE SEQUENCE</scope>
    <source>
        <strain evidence="1">129PT</strain>
    </source>
</reference>
<accession>Q0I5V9</accession>
<name>Q0I5V9_HISS1</name>
<dbReference type="EMBL" id="CP000436">
    <property type="protein sequence ID" value="ABI25978.1"/>
    <property type="molecule type" value="Genomic_DNA"/>
</dbReference>
<proteinExistence type="predicted"/>
<gene>
    <name evidence="1" type="ordered locus">HS_1710</name>
</gene>
<organism evidence="1">
    <name type="scientific">Histophilus somni (strain 129Pt)</name>
    <name type="common">Haemophilus somnus</name>
    <dbReference type="NCBI Taxonomy" id="205914"/>
    <lineage>
        <taxon>Bacteria</taxon>
        <taxon>Pseudomonadati</taxon>
        <taxon>Pseudomonadota</taxon>
        <taxon>Gammaproteobacteria</taxon>
        <taxon>Pasteurellales</taxon>
        <taxon>Pasteurellaceae</taxon>
        <taxon>Histophilus</taxon>
    </lineage>
</organism>
<evidence type="ECO:0000313" key="1">
    <source>
        <dbReference type="EMBL" id="ABI25978.1"/>
    </source>
</evidence>
<protein>
    <submittedName>
        <fullName evidence="1">Hemophilus-specific protein, uncharacterized</fullName>
    </submittedName>
</protein>
<dbReference type="KEGG" id="hso:HS_1710"/>
<sequence length="80" mass="9368">MMCTVMQKEVLIEMIANTMATINVITEPNAENNEDQNYLIKLRNDLYSTHHDDIDYNLLSMTVKNIKDKYIGQPVHKYYA</sequence>
<dbReference type="eggNOG" id="ENOG5031KC6">
    <property type="taxonomic scope" value="Bacteria"/>
</dbReference>
<dbReference type="HOGENOM" id="CLU_2584828_0_0_6"/>